<organism evidence="16">
    <name type="scientific">Astragalus crassicarpus</name>
    <dbReference type="NCBI Taxonomy" id="1552224"/>
    <lineage>
        <taxon>Eukaryota</taxon>
        <taxon>Viridiplantae</taxon>
        <taxon>Streptophyta</taxon>
        <taxon>Embryophyta</taxon>
        <taxon>Tracheophyta</taxon>
        <taxon>Spermatophyta</taxon>
        <taxon>Magnoliopsida</taxon>
        <taxon>eudicotyledons</taxon>
        <taxon>Gunneridae</taxon>
        <taxon>Pentapetalae</taxon>
        <taxon>rosids</taxon>
        <taxon>fabids</taxon>
        <taxon>Fabales</taxon>
        <taxon>Fabaceae</taxon>
        <taxon>Papilionoideae</taxon>
        <taxon>50 kb inversion clade</taxon>
        <taxon>NPAAA clade</taxon>
        <taxon>Hologalegina</taxon>
        <taxon>IRL clade</taxon>
        <taxon>Galegeae</taxon>
        <taxon>Astragalus</taxon>
    </lineage>
</organism>
<keyword evidence="3" id="KW-0150">Chloroplast</keyword>
<evidence type="ECO:0000259" key="15">
    <source>
        <dbReference type="Pfam" id="PF19530"/>
    </source>
</evidence>
<evidence type="ECO:0000256" key="4">
    <source>
        <dbReference type="ARBA" id="ARBA00022692"/>
    </source>
</evidence>
<evidence type="ECO:0000259" key="14">
    <source>
        <dbReference type="Pfam" id="PF00361"/>
    </source>
</evidence>
<comment type="similarity">
    <text evidence="13">Belongs to the complex I subunit 2 family.</text>
</comment>
<dbReference type="EMBL" id="KP126865">
    <property type="protein sequence ID" value="AJE72733.1"/>
    <property type="molecule type" value="Genomic_DNA"/>
</dbReference>
<keyword evidence="7" id="KW-0618">Plastoquinone</keyword>
<protein>
    <recommendedName>
        <fullName evidence="13">NADH-quinone oxidoreductase subunit N</fullName>
        <ecNumber evidence="13">7.1.1.-</ecNumber>
    </recommendedName>
    <alternativeName>
        <fullName evidence="13">NADH dehydrogenase I subunit N</fullName>
    </alternativeName>
    <alternativeName>
        <fullName evidence="13">NDH-1 subunit N</fullName>
    </alternativeName>
</protein>
<dbReference type="NCBIfam" id="NF002701">
    <property type="entry name" value="PRK02504.1"/>
    <property type="match status" value="1"/>
</dbReference>
<feature type="transmembrane region" description="Helical" evidence="13">
    <location>
        <begin position="409"/>
        <end position="430"/>
    </location>
</feature>
<comment type="function">
    <text evidence="13">NDH-1 shuttles electrons from NADH, via FMN and iron-sulfur (Fe-S) centers, to quinones in the respiratory chain. The immediate electron acceptor for the enzyme in this species is believed to be ubiquinone. Couples the redox reaction to proton translocation (for every two electrons transferred, four hydrogen ions are translocated across the cytoplasmic membrane), and thus conserves the redox energy in a proton gradient.</text>
</comment>
<evidence type="ECO:0000256" key="5">
    <source>
        <dbReference type="ARBA" id="ARBA00022719"/>
    </source>
</evidence>
<keyword evidence="16" id="KW-0934">Plastid</keyword>
<evidence type="ECO:0000256" key="2">
    <source>
        <dbReference type="ARBA" id="ARBA00022448"/>
    </source>
</evidence>
<name>A0A0K0LX75_9FABA</name>
<dbReference type="PANTHER" id="PTHR22773">
    <property type="entry name" value="NADH DEHYDROGENASE"/>
    <property type="match status" value="1"/>
</dbReference>
<dbReference type="InterPro" id="IPR010096">
    <property type="entry name" value="NADH-Q_OxRdtase_suN/2"/>
</dbReference>
<dbReference type="Pfam" id="PF19530">
    <property type="entry name" value="Ndh2_N"/>
    <property type="match status" value="1"/>
</dbReference>
<feature type="domain" description="NADH:quinone oxidoreductase/Mrp antiporter transmembrane" evidence="14">
    <location>
        <begin position="128"/>
        <end position="424"/>
    </location>
</feature>
<keyword evidence="4 13" id="KW-0812">Transmembrane</keyword>
<dbReference type="GO" id="GO:0048038">
    <property type="term" value="F:quinone binding"/>
    <property type="evidence" value="ECO:0007669"/>
    <property type="project" value="UniProtKB-KW"/>
</dbReference>
<dbReference type="EC" id="7.1.1.-" evidence="13"/>
<geneLocation type="plastid" evidence="16"/>
<feature type="domain" description="NAD(P)H-quinone oxidoreductase subunit 2 N-terminal" evidence="15">
    <location>
        <begin position="1"/>
        <end position="99"/>
    </location>
</feature>
<dbReference type="InterPro" id="IPR045693">
    <property type="entry name" value="Ndh2_N"/>
</dbReference>
<evidence type="ECO:0000313" key="16">
    <source>
        <dbReference type="EMBL" id="AJE72733.1"/>
    </source>
</evidence>
<gene>
    <name evidence="16" type="primary">ndhB</name>
    <name evidence="13" type="synonym">nuoN</name>
</gene>
<evidence type="ECO:0000256" key="11">
    <source>
        <dbReference type="ARBA" id="ARBA00023078"/>
    </source>
</evidence>
<feature type="transmembrane region" description="Helical" evidence="13">
    <location>
        <begin position="81"/>
        <end position="101"/>
    </location>
</feature>
<feature type="transmembrane region" description="Helical" evidence="13">
    <location>
        <begin position="108"/>
        <end position="125"/>
    </location>
</feature>
<comment type="catalytic activity">
    <reaction evidence="13">
        <text>a quinone + NADH + 5 H(+)(in) = a quinol + NAD(+) + 4 H(+)(out)</text>
        <dbReference type="Rhea" id="RHEA:57888"/>
        <dbReference type="ChEBI" id="CHEBI:15378"/>
        <dbReference type="ChEBI" id="CHEBI:24646"/>
        <dbReference type="ChEBI" id="CHEBI:57540"/>
        <dbReference type="ChEBI" id="CHEBI:57945"/>
        <dbReference type="ChEBI" id="CHEBI:132124"/>
    </reaction>
</comment>
<keyword evidence="8 13" id="KW-1278">Translocase</keyword>
<feature type="transmembrane region" description="Helical" evidence="13">
    <location>
        <begin position="305"/>
        <end position="324"/>
    </location>
</feature>
<feature type="transmembrane region" description="Helical" evidence="13">
    <location>
        <begin position="277"/>
        <end position="298"/>
    </location>
</feature>
<evidence type="ECO:0000256" key="12">
    <source>
        <dbReference type="ARBA" id="ARBA00023136"/>
    </source>
</evidence>
<dbReference type="GO" id="GO:0008137">
    <property type="term" value="F:NADH dehydrogenase (ubiquinone) activity"/>
    <property type="evidence" value="ECO:0007669"/>
    <property type="project" value="InterPro"/>
</dbReference>
<evidence type="ECO:0000256" key="9">
    <source>
        <dbReference type="ARBA" id="ARBA00022989"/>
    </source>
</evidence>
<keyword evidence="13" id="KW-1003">Cell membrane</keyword>
<sequence length="492" mass="54666">MKAFHLLLFDGSFIFPEFILIFGLILLLMIDLTSDQKDISWFYFISSTSLVMSITALLFRWREEPMISFSGNFQTNNFNEIFQFLILLSSTLCIPLSVEYIECTEMAITEFLLFILTATLGGLFLCSANDLITIFVALECFSLCSYLLSGYTKKDVRSNEATMKYLLMGGASSSILVYGFSWLYGLSGGEIELQEIVNGLINTQMYNSPGISIALIFITVGIGFKLSLAPSHQWTPDVYEGSPTPVVAFLSVTSKVAALASATRILDIPFYFSSNEWHLLLEILAILSMILGNLIAITQTSMKRMLAYSSIGQIGYVIIGIIVGDSNGGYASMITYMLFYIAMNLGTFACIVLFGLRTGTDNIRDYAGLYTKDPFLALSLALCLLSLAGLPPLAGFFGKLYLFWCGWQAGLYFLVLIGLLTSVVSIYYYLKIIKLLMTGRNQEITPYVRNYRRSPLRSNNSIELSMIICVIASTIPGISMNPIIEIAQDTLF</sequence>
<feature type="transmembrane region" description="Helical" evidence="13">
    <location>
        <begin position="375"/>
        <end position="397"/>
    </location>
</feature>
<keyword evidence="5 13" id="KW-0874">Quinone</keyword>
<dbReference type="HAMAP" id="MF_00445">
    <property type="entry name" value="NDH1_NuoN_1"/>
    <property type="match status" value="1"/>
</dbReference>
<evidence type="ECO:0000256" key="6">
    <source>
        <dbReference type="ARBA" id="ARBA00022857"/>
    </source>
</evidence>
<dbReference type="Pfam" id="PF00361">
    <property type="entry name" value="Proton_antipo_M"/>
    <property type="match status" value="1"/>
</dbReference>
<feature type="transmembrane region" description="Helical" evidence="13">
    <location>
        <begin position="41"/>
        <end position="61"/>
    </location>
</feature>
<dbReference type="GO" id="GO:0050136">
    <property type="term" value="F:NADH dehydrogenase (quinone) (non-electrogenic) activity"/>
    <property type="evidence" value="ECO:0007669"/>
    <property type="project" value="UniProtKB-UniRule"/>
</dbReference>
<keyword evidence="12 13" id="KW-0472">Membrane</keyword>
<keyword evidence="9 13" id="KW-1133">Transmembrane helix</keyword>
<keyword evidence="2 13" id="KW-0813">Transport</keyword>
<dbReference type="GO" id="GO:0009536">
    <property type="term" value="C:plastid"/>
    <property type="evidence" value="ECO:0007669"/>
    <property type="project" value="UniProtKB-ARBA"/>
</dbReference>
<keyword evidence="6" id="KW-0521">NADP</keyword>
<feature type="transmembrane region" description="Helical" evidence="13">
    <location>
        <begin position="6"/>
        <end position="29"/>
    </location>
</feature>
<feature type="transmembrane region" description="Helical" evidence="13">
    <location>
        <begin position="131"/>
        <end position="151"/>
    </location>
</feature>
<keyword evidence="10 13" id="KW-0520">NAD</keyword>
<evidence type="ECO:0000256" key="3">
    <source>
        <dbReference type="ARBA" id="ARBA00022528"/>
    </source>
</evidence>
<evidence type="ECO:0000256" key="1">
    <source>
        <dbReference type="ARBA" id="ARBA00004141"/>
    </source>
</evidence>
<proteinExistence type="inferred from homology"/>
<evidence type="ECO:0000256" key="7">
    <source>
        <dbReference type="ARBA" id="ARBA00022957"/>
    </source>
</evidence>
<keyword evidence="11" id="KW-0793">Thylakoid</keyword>
<dbReference type="NCBIfam" id="TIGR01770">
    <property type="entry name" value="NDH_I_N"/>
    <property type="match status" value="1"/>
</dbReference>
<feature type="transmembrane region" description="Helical" evidence="13">
    <location>
        <begin position="462"/>
        <end position="484"/>
    </location>
</feature>
<comment type="subunit">
    <text evidence="13">NDH-1 is composed of 14 different subunits. Subunits NuoA, H, J, K, L, M, N constitute the membrane sector of the complex.</text>
</comment>
<dbReference type="GO" id="GO:0005886">
    <property type="term" value="C:plasma membrane"/>
    <property type="evidence" value="ECO:0007669"/>
    <property type="project" value="UniProtKB-SubCell"/>
</dbReference>
<evidence type="ECO:0000256" key="13">
    <source>
        <dbReference type="HAMAP-Rule" id="MF_00445"/>
    </source>
</evidence>
<dbReference type="AlphaFoldDB" id="A0A0K0LX75"/>
<keyword evidence="13" id="KW-0830">Ubiquinone</keyword>
<feature type="transmembrane region" description="Helical" evidence="13">
    <location>
        <begin position="205"/>
        <end position="224"/>
    </location>
</feature>
<reference evidence="16" key="1">
    <citation type="journal article" date="2015" name="Appl Plant Sci">
        <title>Biodiversity comparison among phylogenetic diversity metrics and between three North American prairies.</title>
        <authorList>
            <person name="Kellar P.R."/>
            <person name="Ahrendsen D.L."/>
            <person name="Aust S.K."/>
            <person name="Jones A.R."/>
            <person name="Pires J.C."/>
        </authorList>
    </citation>
    <scope>NUCLEOTIDE SEQUENCE</scope>
</reference>
<feature type="transmembrane region" description="Helical" evidence="13">
    <location>
        <begin position="163"/>
        <end position="185"/>
    </location>
</feature>
<accession>A0A0K0LX75</accession>
<feature type="transmembrane region" description="Helical" evidence="13">
    <location>
        <begin position="330"/>
        <end position="354"/>
    </location>
</feature>
<evidence type="ECO:0000256" key="8">
    <source>
        <dbReference type="ARBA" id="ARBA00022967"/>
    </source>
</evidence>
<dbReference type="InterPro" id="IPR001750">
    <property type="entry name" value="ND/Mrp_TM"/>
</dbReference>
<dbReference type="GO" id="GO:0042773">
    <property type="term" value="P:ATP synthesis coupled electron transport"/>
    <property type="evidence" value="ECO:0007669"/>
    <property type="project" value="InterPro"/>
</dbReference>
<evidence type="ECO:0000256" key="10">
    <source>
        <dbReference type="ARBA" id="ARBA00023027"/>
    </source>
</evidence>
<comment type="subcellular location">
    <subcellularLocation>
        <location evidence="13">Cell membrane</location>
        <topology evidence="13">Multi-pass membrane protein</topology>
    </subcellularLocation>
    <subcellularLocation>
        <location evidence="1">Membrane</location>
        <topology evidence="1">Multi-pass membrane protein</topology>
    </subcellularLocation>
</comment>